<dbReference type="GO" id="GO:0008757">
    <property type="term" value="F:S-adenosylmethionine-dependent methyltransferase activity"/>
    <property type="evidence" value="ECO:0007669"/>
    <property type="project" value="InterPro"/>
</dbReference>
<feature type="region of interest" description="Disordered" evidence="4">
    <location>
        <begin position="1"/>
        <end position="33"/>
    </location>
</feature>
<keyword evidence="3" id="KW-0808">Transferase</keyword>
<accession>A0A8T4IN65</accession>
<dbReference type="InterPro" id="IPR013216">
    <property type="entry name" value="Methyltransf_11"/>
</dbReference>
<dbReference type="GO" id="GO:0032259">
    <property type="term" value="P:methylation"/>
    <property type="evidence" value="ECO:0007669"/>
    <property type="project" value="UniProtKB-KW"/>
</dbReference>
<dbReference type="PANTHER" id="PTHR44942:SF4">
    <property type="entry name" value="METHYLTRANSFERASE TYPE 11 DOMAIN-CONTAINING PROTEIN"/>
    <property type="match status" value="1"/>
</dbReference>
<evidence type="ECO:0000256" key="3">
    <source>
        <dbReference type="ARBA" id="ARBA00022679"/>
    </source>
</evidence>
<dbReference type="AlphaFoldDB" id="A0A8T4IN65"/>
<reference evidence="6" key="1">
    <citation type="submission" date="2021-04" db="EMBL/GenBank/DDBJ databases">
        <title>Sequencing of actinobacteria type strains.</title>
        <authorList>
            <person name="Nguyen G.-S."/>
            <person name="Wentzel A."/>
        </authorList>
    </citation>
    <scope>NUCLEOTIDE SEQUENCE</scope>
    <source>
        <strain evidence="6">DSM 42095</strain>
    </source>
</reference>
<organism evidence="6 7">
    <name type="scientific">Streptomyces daliensis</name>
    <dbReference type="NCBI Taxonomy" id="299421"/>
    <lineage>
        <taxon>Bacteria</taxon>
        <taxon>Bacillati</taxon>
        <taxon>Actinomycetota</taxon>
        <taxon>Actinomycetes</taxon>
        <taxon>Kitasatosporales</taxon>
        <taxon>Streptomycetaceae</taxon>
        <taxon>Streptomyces</taxon>
    </lineage>
</organism>
<comment type="similarity">
    <text evidence="1">Belongs to the methyltransferase superfamily.</text>
</comment>
<name>A0A8T4IN65_9ACTN</name>
<proteinExistence type="inferred from homology"/>
<evidence type="ECO:0000256" key="1">
    <source>
        <dbReference type="ARBA" id="ARBA00008361"/>
    </source>
</evidence>
<keyword evidence="7" id="KW-1185">Reference proteome</keyword>
<dbReference type="Pfam" id="PF08241">
    <property type="entry name" value="Methyltransf_11"/>
    <property type="match status" value="1"/>
</dbReference>
<protein>
    <submittedName>
        <fullName evidence="6">Class I SAM-dependent methyltransferase</fullName>
    </submittedName>
</protein>
<evidence type="ECO:0000259" key="5">
    <source>
        <dbReference type="Pfam" id="PF08241"/>
    </source>
</evidence>
<keyword evidence="2 6" id="KW-0489">Methyltransferase</keyword>
<dbReference type="SUPFAM" id="SSF53335">
    <property type="entry name" value="S-adenosyl-L-methionine-dependent methyltransferases"/>
    <property type="match status" value="1"/>
</dbReference>
<evidence type="ECO:0000313" key="7">
    <source>
        <dbReference type="Proteomes" id="UP000675554"/>
    </source>
</evidence>
<sequence length="284" mass="30168">MPTIPPGRPAPSGSDSSFRQYAESFGTDAERYERARPRYPEALLERVIASSPSPSPGSGPGPDILDVGCGTGIAARQFQALGGRVLGVEPDARMAEVARRFGVEVETAAFEGWDAGGREFDVVVAGQAWHWIDPVAGAAKAAEVLRPGGLLAAFWNVFRLPPELADACGDAYRRAVPDSPFDLRAALSQDTDPYQEILTRAADGIQRTGAFGAAERWRFDWEHLCTKDAWLDQLPTLGILTRLPPDQLAPVLEAAGDAVDAAGGSFTMRYATVAVGASRTGAAT</sequence>
<dbReference type="EMBL" id="JAGSMN010000204">
    <property type="protein sequence ID" value="MBR7673419.1"/>
    <property type="molecule type" value="Genomic_DNA"/>
</dbReference>
<dbReference type="CDD" id="cd02440">
    <property type="entry name" value="AdoMet_MTases"/>
    <property type="match status" value="1"/>
</dbReference>
<comment type="caution">
    <text evidence="6">The sequence shown here is derived from an EMBL/GenBank/DDBJ whole genome shotgun (WGS) entry which is preliminary data.</text>
</comment>
<evidence type="ECO:0000313" key="6">
    <source>
        <dbReference type="EMBL" id="MBR7673419.1"/>
    </source>
</evidence>
<dbReference type="InterPro" id="IPR029063">
    <property type="entry name" value="SAM-dependent_MTases_sf"/>
</dbReference>
<feature type="domain" description="Methyltransferase type 11" evidence="5">
    <location>
        <begin position="65"/>
        <end position="152"/>
    </location>
</feature>
<dbReference type="PANTHER" id="PTHR44942">
    <property type="entry name" value="METHYLTRANSF_11 DOMAIN-CONTAINING PROTEIN"/>
    <property type="match status" value="1"/>
</dbReference>
<evidence type="ECO:0000256" key="4">
    <source>
        <dbReference type="SAM" id="MobiDB-lite"/>
    </source>
</evidence>
<evidence type="ECO:0000256" key="2">
    <source>
        <dbReference type="ARBA" id="ARBA00022603"/>
    </source>
</evidence>
<dbReference type="Gene3D" id="3.40.50.150">
    <property type="entry name" value="Vaccinia Virus protein VP39"/>
    <property type="match status" value="1"/>
</dbReference>
<dbReference type="InterPro" id="IPR051052">
    <property type="entry name" value="Diverse_substrate_MTase"/>
</dbReference>
<gene>
    <name evidence="6" type="ORF">KDA82_10390</name>
</gene>
<dbReference type="Proteomes" id="UP000675554">
    <property type="component" value="Unassembled WGS sequence"/>
</dbReference>